<evidence type="ECO:0000313" key="3">
    <source>
        <dbReference type="WBParaSite" id="SCUD_0002330501-mRNA-1"/>
    </source>
</evidence>
<evidence type="ECO:0000313" key="1">
    <source>
        <dbReference type="EMBL" id="VDP82341.1"/>
    </source>
</evidence>
<organism evidence="3">
    <name type="scientific">Schistosoma curassoni</name>
    <dbReference type="NCBI Taxonomy" id="6186"/>
    <lineage>
        <taxon>Eukaryota</taxon>
        <taxon>Metazoa</taxon>
        <taxon>Spiralia</taxon>
        <taxon>Lophotrochozoa</taxon>
        <taxon>Platyhelminthes</taxon>
        <taxon>Trematoda</taxon>
        <taxon>Digenea</taxon>
        <taxon>Strigeidida</taxon>
        <taxon>Schistosomatoidea</taxon>
        <taxon>Schistosomatidae</taxon>
        <taxon>Schistosoma</taxon>
    </lineage>
</organism>
<reference evidence="1 2" key="2">
    <citation type="submission" date="2018-11" db="EMBL/GenBank/DDBJ databases">
        <authorList>
            <consortium name="Pathogen Informatics"/>
        </authorList>
    </citation>
    <scope>NUCLEOTIDE SEQUENCE [LARGE SCALE GENOMIC DNA]</scope>
    <source>
        <strain evidence="1">Dakar</strain>
        <strain evidence="2">Dakar, Senegal</strain>
    </source>
</reference>
<keyword evidence="2" id="KW-1185">Reference proteome</keyword>
<dbReference type="EMBL" id="UZAK01053565">
    <property type="protein sequence ID" value="VDP82341.1"/>
    <property type="molecule type" value="Genomic_DNA"/>
</dbReference>
<dbReference type="Proteomes" id="UP000279833">
    <property type="component" value="Unassembled WGS sequence"/>
</dbReference>
<dbReference type="AlphaFoldDB" id="A0A183L7I2"/>
<protein>
    <submittedName>
        <fullName evidence="3">ADP-ribosyl cyclase/cyclic ADP-ribose hydrolase</fullName>
    </submittedName>
</protein>
<proteinExistence type="predicted"/>
<evidence type="ECO:0000313" key="2">
    <source>
        <dbReference type="Proteomes" id="UP000279833"/>
    </source>
</evidence>
<accession>A0A183L7I2</accession>
<dbReference type="WBParaSite" id="SCUD_0002330501-mRNA-1">
    <property type="protein sequence ID" value="SCUD_0002330501-mRNA-1"/>
    <property type="gene ID" value="SCUD_0002330501"/>
</dbReference>
<sequence length="112" mass="12960">MKAALTRSSKGFDQQCSSVNGIFTQQGWNNLQLCVKQSEVFYDVICRNPSNVTSDCNVVHDNTDRSVVNILLNPESFETQFRSMFMTWYSCNIFKYNWEHLFGLIDPICKSK</sequence>
<gene>
    <name evidence="1" type="ORF">SCUD_LOCUS23302</name>
</gene>
<name>A0A183L7I2_9TREM</name>
<reference evidence="3" key="1">
    <citation type="submission" date="2016-06" db="UniProtKB">
        <authorList>
            <consortium name="WormBaseParasite"/>
        </authorList>
    </citation>
    <scope>IDENTIFICATION</scope>
</reference>